<name>A0A4Q7MB05_9BACT</name>
<dbReference type="Proteomes" id="UP000293874">
    <property type="component" value="Unassembled WGS sequence"/>
</dbReference>
<protein>
    <submittedName>
        <fullName evidence="1">Uncharacterized protein</fullName>
    </submittedName>
</protein>
<dbReference type="Pfam" id="PF06167">
    <property type="entry name" value="Peptidase_M90"/>
    <property type="match status" value="1"/>
</dbReference>
<dbReference type="CDD" id="cd20169">
    <property type="entry name" value="Peptidase_M90_mtfA"/>
    <property type="match status" value="1"/>
</dbReference>
<gene>
    <name evidence="1" type="ORF">EV199_5932</name>
</gene>
<dbReference type="RefSeq" id="WP_130544406.1">
    <property type="nucleotide sequence ID" value="NZ_CP042431.1"/>
</dbReference>
<dbReference type="GO" id="GO:0004177">
    <property type="term" value="F:aminopeptidase activity"/>
    <property type="evidence" value="ECO:0007669"/>
    <property type="project" value="TreeGrafter"/>
</dbReference>
<dbReference type="InterPro" id="IPR010384">
    <property type="entry name" value="MtfA_fam"/>
</dbReference>
<evidence type="ECO:0000313" key="1">
    <source>
        <dbReference type="EMBL" id="RZS65176.1"/>
    </source>
</evidence>
<dbReference type="Gene3D" id="3.40.390.10">
    <property type="entry name" value="Collagenase (Catalytic Domain)"/>
    <property type="match status" value="1"/>
</dbReference>
<dbReference type="AlphaFoldDB" id="A0A4Q7MB05"/>
<reference evidence="1 2" key="1">
    <citation type="submission" date="2019-02" db="EMBL/GenBank/DDBJ databases">
        <title>Genomic Encyclopedia of Type Strains, Phase IV (KMG-IV): sequencing the most valuable type-strain genomes for metagenomic binning, comparative biology and taxonomic classification.</title>
        <authorList>
            <person name="Goeker M."/>
        </authorList>
    </citation>
    <scope>NUCLEOTIDE SEQUENCE [LARGE SCALE GENOMIC DNA]</scope>
    <source>
        <strain evidence="1 2">DSM 18116</strain>
    </source>
</reference>
<proteinExistence type="predicted"/>
<dbReference type="PANTHER" id="PTHR30164:SF2">
    <property type="entry name" value="PROTEIN MTFA"/>
    <property type="match status" value="1"/>
</dbReference>
<dbReference type="GO" id="GO:0005829">
    <property type="term" value="C:cytosol"/>
    <property type="evidence" value="ECO:0007669"/>
    <property type="project" value="TreeGrafter"/>
</dbReference>
<accession>A0A4Q7MB05</accession>
<dbReference type="InterPro" id="IPR042252">
    <property type="entry name" value="MtfA_N"/>
</dbReference>
<dbReference type="InterPro" id="IPR024079">
    <property type="entry name" value="MetalloPept_cat_dom_sf"/>
</dbReference>
<keyword evidence="2" id="KW-1185">Reference proteome</keyword>
<dbReference type="PANTHER" id="PTHR30164">
    <property type="entry name" value="MTFA PEPTIDASE"/>
    <property type="match status" value="1"/>
</dbReference>
<dbReference type="Gene3D" id="1.10.472.150">
    <property type="entry name" value="Glucose-regulated metallo-peptidase M90, N-terminal domain"/>
    <property type="match status" value="1"/>
</dbReference>
<dbReference type="SUPFAM" id="SSF55486">
    <property type="entry name" value="Metalloproteases ('zincins'), catalytic domain"/>
    <property type="match status" value="1"/>
</dbReference>
<comment type="caution">
    <text evidence="1">The sequence shown here is derived from an EMBL/GenBank/DDBJ whole genome shotgun (WGS) entry which is preliminary data.</text>
</comment>
<evidence type="ECO:0000313" key="2">
    <source>
        <dbReference type="Proteomes" id="UP000293874"/>
    </source>
</evidence>
<sequence length="257" mass="29828">MVPVYILLGIAAVCVILWKWKPKQKPPVDLSKADVDILSTHVRFYQRLDEKDKQRFREKIGSFLANVRIEGIGATIEERDRIYVASSAVIPIFGFPEWEYRNLTDVLIYPDTFNEEFKFEGKDRAIMGMVGSGYMNGKMILSQHALRQGFEITSDKNNTAIHEFVHLLDKSDGAVDGIPENLLAHQYSIPWMHLMQQQIEEIRKNRSDINPYGASDKSEFFAVISEYFFERPDLLKEKHPELYEYLEMIFKQDPASN</sequence>
<organism evidence="1 2">
    <name type="scientific">Pseudobacter ginsenosidimutans</name>
    <dbReference type="NCBI Taxonomy" id="661488"/>
    <lineage>
        <taxon>Bacteria</taxon>
        <taxon>Pseudomonadati</taxon>
        <taxon>Bacteroidota</taxon>
        <taxon>Chitinophagia</taxon>
        <taxon>Chitinophagales</taxon>
        <taxon>Chitinophagaceae</taxon>
        <taxon>Pseudobacter</taxon>
    </lineage>
</organism>
<dbReference type="GO" id="GO:0008237">
    <property type="term" value="F:metallopeptidase activity"/>
    <property type="evidence" value="ECO:0007669"/>
    <property type="project" value="InterPro"/>
</dbReference>
<dbReference type="EMBL" id="SGXA01000006">
    <property type="protein sequence ID" value="RZS65176.1"/>
    <property type="molecule type" value="Genomic_DNA"/>
</dbReference>
<dbReference type="OrthoDB" id="9786424at2"/>